<dbReference type="GO" id="GO:0003677">
    <property type="term" value="F:DNA binding"/>
    <property type="evidence" value="ECO:0007669"/>
    <property type="project" value="InterPro"/>
</dbReference>
<evidence type="ECO:0000313" key="1">
    <source>
        <dbReference type="EMBL" id="KUP91581.1"/>
    </source>
</evidence>
<dbReference type="PATRIC" id="fig|1768241.3.peg.3693"/>
<comment type="caution">
    <text evidence="1">The sequence shown here is derived from an EMBL/GenBank/DDBJ whole genome shotgun (WGS) entry which is preliminary data.</text>
</comment>
<dbReference type="Proteomes" id="UP000068382">
    <property type="component" value="Unassembled WGS sequence"/>
</dbReference>
<dbReference type="RefSeq" id="WP_021100877.1">
    <property type="nucleotide sequence ID" value="NZ_LPUY01000093.1"/>
</dbReference>
<evidence type="ECO:0000313" key="2">
    <source>
        <dbReference type="Proteomes" id="UP000068382"/>
    </source>
</evidence>
<organism evidence="1 2">
    <name type="scientific">Tritonibacter horizontis</name>
    <dbReference type="NCBI Taxonomy" id="1768241"/>
    <lineage>
        <taxon>Bacteria</taxon>
        <taxon>Pseudomonadati</taxon>
        <taxon>Pseudomonadota</taxon>
        <taxon>Alphaproteobacteria</taxon>
        <taxon>Rhodobacterales</taxon>
        <taxon>Paracoccaceae</taxon>
        <taxon>Tritonibacter</taxon>
    </lineage>
</organism>
<proteinExistence type="predicted"/>
<dbReference type="SUPFAM" id="SSF56349">
    <property type="entry name" value="DNA breaking-rejoining enzymes"/>
    <property type="match status" value="1"/>
</dbReference>
<dbReference type="InterPro" id="IPR011010">
    <property type="entry name" value="DNA_brk_join_enz"/>
</dbReference>
<dbReference type="EMBL" id="LPUY01000093">
    <property type="protein sequence ID" value="KUP91581.1"/>
    <property type="molecule type" value="Genomic_DNA"/>
</dbReference>
<keyword evidence="2" id="KW-1185">Reference proteome</keyword>
<dbReference type="OrthoDB" id="7431390at2"/>
<sequence>MIEVQTSYPEPDFENRSYWPVLTHAPLRAGYDRRALSRYDDEHWDLSPAVFRENARRCHCTVRFDTLPDPAMAAAMRAYLHARLNIRIPGWAPPLPPASIRQAFNHLRPFFEFVHDEVGAVDLAGVDQALLDRYAKSVMTSKARQPAVNALLLKPIWHLHHYRMHLPGGGLQFEPWPGQSSASVVGYSSKSQENRTARIPEPILMPLLNWAFKYVQVFAGDIFAARAELSAIADRAERLVKTDRDRPRKDALALRYARIERWLAARAREGRGVPIWAQPTNGATRDSADSPPINWHLLNLVAGVDVRMSPGSHLRMRKSARQMVERHMAEHGVERGGFDTPVSCDPDTERPWRSGFDHLAVKREERMLQAAGYILCAYLTGMRDCEVQAMRPGCLDIKRSEDGLIERYRVRSTAYKWKRAAGVPADWITIEPVAEVIGVLERLSKDACVAHGIDTLWPVLDVKAAGKTHLSTEIVRSLNAFRDHINAELASNDPVESIPTTHMDKAFKITTRQFRRTLAWHIANRPFGTIAGMIQYKHASVAAFEGYAGSSPSGFMRQVDQEHRYGQLDDILEYFDAHRVGDTFGGPAAARLTVSFEETVNELDSLPARIADRGRLRTMLGDLARTFHIGVLADCFFDPTMALCLKAATDQSKPQTALCQPTKCPNACIRARHLPAWKRAEADAKLLLKEKRLSGAQRSALKAERERIRDVIREFSEQ</sequence>
<protein>
    <recommendedName>
        <fullName evidence="3">Phage integrase family protein</fullName>
    </recommendedName>
</protein>
<gene>
    <name evidence="1" type="ORF">TRIHO_35380</name>
</gene>
<evidence type="ECO:0008006" key="3">
    <source>
        <dbReference type="Google" id="ProtNLM"/>
    </source>
</evidence>
<dbReference type="AlphaFoldDB" id="A0A132BT73"/>
<name>A0A132BT73_9RHOB</name>
<accession>A0A132BT73</accession>
<reference evidence="1 2" key="1">
    <citation type="submission" date="2015-12" db="EMBL/GenBank/DDBJ databases">
        <title>Genome sequence of the marine Rhodobacteraceae strain O3.65, Candidatus Tritonibacter horizontis.</title>
        <authorList>
            <person name="Poehlein A."/>
            <person name="Giebel H.A."/>
            <person name="Voget S."/>
            <person name="Brinkhoff T."/>
        </authorList>
    </citation>
    <scope>NUCLEOTIDE SEQUENCE [LARGE SCALE GENOMIC DNA]</scope>
    <source>
        <strain evidence="1 2">O3.65</strain>
    </source>
</reference>